<keyword evidence="3" id="KW-1185">Reference proteome</keyword>
<comment type="caution">
    <text evidence="2">The sequence shown here is derived from an EMBL/GenBank/DDBJ whole genome shotgun (WGS) entry which is preliminary data.</text>
</comment>
<gene>
    <name evidence="2" type="ORF">GCM10023200_04130</name>
</gene>
<keyword evidence="1" id="KW-0812">Transmembrane</keyword>
<reference evidence="3" key="1">
    <citation type="journal article" date="2019" name="Int. J. Syst. Evol. Microbiol.">
        <title>The Global Catalogue of Microorganisms (GCM) 10K type strain sequencing project: providing services to taxonomists for standard genome sequencing and annotation.</title>
        <authorList>
            <consortium name="The Broad Institute Genomics Platform"/>
            <consortium name="The Broad Institute Genome Sequencing Center for Infectious Disease"/>
            <person name="Wu L."/>
            <person name="Ma J."/>
        </authorList>
    </citation>
    <scope>NUCLEOTIDE SEQUENCE [LARGE SCALE GENOMIC DNA]</scope>
    <source>
        <strain evidence="3">JCM 17979</strain>
    </source>
</reference>
<keyword evidence="1" id="KW-1133">Transmembrane helix</keyword>
<feature type="transmembrane region" description="Helical" evidence="1">
    <location>
        <begin position="221"/>
        <end position="245"/>
    </location>
</feature>
<evidence type="ECO:0000313" key="2">
    <source>
        <dbReference type="EMBL" id="GAA4774835.1"/>
    </source>
</evidence>
<feature type="transmembrane region" description="Helical" evidence="1">
    <location>
        <begin position="85"/>
        <end position="103"/>
    </location>
</feature>
<dbReference type="EMBL" id="BAABHO010000002">
    <property type="protein sequence ID" value="GAA4774835.1"/>
    <property type="molecule type" value="Genomic_DNA"/>
</dbReference>
<accession>A0ABP9A6K5</accession>
<dbReference type="RefSeq" id="WP_345410692.1">
    <property type="nucleotide sequence ID" value="NZ_BAABHO010000002.1"/>
</dbReference>
<evidence type="ECO:0000313" key="3">
    <source>
        <dbReference type="Proteomes" id="UP001500928"/>
    </source>
</evidence>
<evidence type="ECO:0000256" key="1">
    <source>
        <dbReference type="SAM" id="Phobius"/>
    </source>
</evidence>
<feature type="transmembrane region" description="Helical" evidence="1">
    <location>
        <begin position="15"/>
        <end position="35"/>
    </location>
</feature>
<keyword evidence="1" id="KW-0472">Membrane</keyword>
<proteinExistence type="predicted"/>
<feature type="transmembrane region" description="Helical" evidence="1">
    <location>
        <begin position="291"/>
        <end position="310"/>
    </location>
</feature>
<feature type="transmembrane region" description="Helical" evidence="1">
    <location>
        <begin position="155"/>
        <end position="173"/>
    </location>
</feature>
<name>A0ABP9A6K5_9PSEU</name>
<organism evidence="2 3">
    <name type="scientific">Actinomycetospora chlora</name>
    <dbReference type="NCBI Taxonomy" id="663608"/>
    <lineage>
        <taxon>Bacteria</taxon>
        <taxon>Bacillati</taxon>
        <taxon>Actinomycetota</taxon>
        <taxon>Actinomycetes</taxon>
        <taxon>Pseudonocardiales</taxon>
        <taxon>Pseudonocardiaceae</taxon>
        <taxon>Actinomycetospora</taxon>
    </lineage>
</organism>
<feature type="transmembrane region" description="Helical" evidence="1">
    <location>
        <begin position="55"/>
        <end position="73"/>
    </location>
</feature>
<dbReference type="Proteomes" id="UP001500928">
    <property type="component" value="Unassembled WGS sequence"/>
</dbReference>
<feature type="transmembrane region" description="Helical" evidence="1">
    <location>
        <begin position="257"/>
        <end position="279"/>
    </location>
</feature>
<sequence>MDSVTIRSVARGSRALTVFTVAMAALAVVCVAGLVLDPRLLGGQPIWAKPFKFSVSFVLYAATLAWMISLVSVPRTRRWAGRAGVVVAAAGTIEMVAIVGQVVRGRASHFNVATPLDTVVWSVMGSTIVVLWLATAAIAVLLLRERTLAADTAWSVRLGLAITLLGMAAAFLMTSPTGAQIESARATGTMTTAGAHAVGVPDGGAGLPLLGWSTTGGDLRIGHFVGLHALQGLPLLALALLTLAGRVPGLRDVRVRARLVGISGAAWAGLTVLLVWQALRGQPLVAPDAATLAVAGALLVATALAVLAALRGGRRATPDPVLETR</sequence>
<feature type="transmembrane region" description="Helical" evidence="1">
    <location>
        <begin position="123"/>
        <end position="143"/>
    </location>
</feature>
<protein>
    <submittedName>
        <fullName evidence="2">Uncharacterized protein</fullName>
    </submittedName>
</protein>